<evidence type="ECO:0000256" key="11">
    <source>
        <dbReference type="PROSITE-ProRule" id="PRU00110"/>
    </source>
</evidence>
<feature type="domain" description="Response regulatory" evidence="14">
    <location>
        <begin position="3"/>
        <end position="116"/>
    </location>
</feature>
<dbReference type="InterPro" id="IPR000014">
    <property type="entry name" value="PAS"/>
</dbReference>
<feature type="modified residue" description="4-aspartylphosphate" evidence="12">
    <location>
        <position position="863"/>
    </location>
</feature>
<dbReference type="SUPFAM" id="SSF47226">
    <property type="entry name" value="Histidine-containing phosphotransfer domain, HPT domain"/>
    <property type="match status" value="1"/>
</dbReference>
<dbReference type="SMART" id="SM00091">
    <property type="entry name" value="PAS"/>
    <property type="match status" value="2"/>
</dbReference>
<dbReference type="GO" id="GO:0000155">
    <property type="term" value="F:phosphorelay sensor kinase activity"/>
    <property type="evidence" value="ECO:0007669"/>
    <property type="project" value="InterPro"/>
</dbReference>
<dbReference type="Gene3D" id="1.20.120.160">
    <property type="entry name" value="HPT domain"/>
    <property type="match status" value="1"/>
</dbReference>
<dbReference type="SMART" id="SM00387">
    <property type="entry name" value="HATPase_c"/>
    <property type="match status" value="1"/>
</dbReference>
<organism evidence="17 18">
    <name type="scientific">Uabimicrobium amorphum</name>
    <dbReference type="NCBI Taxonomy" id="2596890"/>
    <lineage>
        <taxon>Bacteria</taxon>
        <taxon>Pseudomonadati</taxon>
        <taxon>Planctomycetota</taxon>
        <taxon>Candidatus Uabimicrobiia</taxon>
        <taxon>Candidatus Uabimicrobiales</taxon>
        <taxon>Candidatus Uabimicrobiaceae</taxon>
        <taxon>Candidatus Uabimicrobium</taxon>
    </lineage>
</organism>
<evidence type="ECO:0000256" key="6">
    <source>
        <dbReference type="ARBA" id="ARBA00022777"/>
    </source>
</evidence>
<proteinExistence type="predicted"/>
<dbReference type="CDD" id="cd17546">
    <property type="entry name" value="REC_hyHK_CKI1_RcsC-like"/>
    <property type="match status" value="1"/>
</dbReference>
<dbReference type="EC" id="2.7.13.3" evidence="2"/>
<evidence type="ECO:0000313" key="18">
    <source>
        <dbReference type="Proteomes" id="UP000326354"/>
    </source>
</evidence>
<evidence type="ECO:0000259" key="13">
    <source>
        <dbReference type="PROSITE" id="PS50109"/>
    </source>
</evidence>
<comment type="catalytic activity">
    <reaction evidence="1">
        <text>ATP + protein L-histidine = ADP + protein N-phospho-L-histidine.</text>
        <dbReference type="EC" id="2.7.13.3"/>
    </reaction>
</comment>
<evidence type="ECO:0000256" key="4">
    <source>
        <dbReference type="ARBA" id="ARBA00022679"/>
    </source>
</evidence>
<dbReference type="InterPro" id="IPR003594">
    <property type="entry name" value="HATPase_dom"/>
</dbReference>
<dbReference type="FunFam" id="1.10.287.130:FF:000002">
    <property type="entry name" value="Two-component osmosensing histidine kinase"/>
    <property type="match status" value="1"/>
</dbReference>
<evidence type="ECO:0000259" key="14">
    <source>
        <dbReference type="PROSITE" id="PS50110"/>
    </source>
</evidence>
<sequence>MHILIAVKKELAIGSMLISAVRDNGYTPVVVSDGFEAWQQILKIHTFALVILQDDLEHMSGVEICRRLSSEQFKNMFYTVLVIENYSLAVSSKYVDDYITKTITPIELNVKINCILNHIHRYRNVFRQAQINVVDEILIVEDDDISRTVVASLIKKFGYHSCEAADGEQALEYFYSHSFPRIVILDWMLPKISGIDVCQKIRQMKNEEPIYIIFLTAKNTPEDIESGFYEGADDYLTKPFSVSELHARIEVGIRYVNTQLQIRKRIQEAEISYENIFQNSPQGVFRVNTKGELLLINPAFAKICGYLSSQEMKEEIKHISQLYGNTQYFQNISEKLQLNISICEETEIKCCDAQSKWISQQFTINYDGTGNQYIDAFVQDISERKKGELKLHKLNQHLEERVEQRTEEVEKAREFFYLILDTLPSHIAVLDEQGVIIFVNKAWRSFGDENGLGIEQHCVGSNYVDICLNTMGPERKEVVNSAYKLKQILAGHLTHFSHEYPCHSPKEDRWFNVHAVRFCFDGRAHVVVSHEKITELKLAEKESLKARDEARIANEAKSQFLANMSHEIRTPLNAIIGINTLMKNTHLTPRQLDYVHKVDLASRNLLAIINDILNLSKIESTKIQLESTWFDVHDVFERITSVCMLNIEQKQLDFIIEVDDDVPQQLVGDPVRLTQILINLINNATKFTEYGEVILRLSMHDKNDENFYLQFTVKDTGIGIPQERSEELFEAFTQADTSTTREYGGTGLGLSICKQLVQMMQGKIWVKSREGYGSEFSFIIPFVITEDHANAVETSRMERILQDDKTLEERTILIVEDNEINQEVIKELLEAQNLKTVIANNGLEALNMLKISSETEFCGILMDLQMPTMCGMEAIGLLRDLDHCKQIPVIALTGDVMSETKDSVLDAGFNDYLTKPVEVEELFRVLKKWLSSKKTEQENATSTEWQTLLNSIEGVNVEMGLQRVAGNENLYCKLLKQFFEKYIKLSSNLEELWENKDVEQLKKLCHMVKGTAGNLGMDTLYERMNELEKAIHLQTTNMDLFFREAYDEVCRIINTLSIFKDFAT</sequence>
<evidence type="ECO:0000256" key="12">
    <source>
        <dbReference type="PROSITE-ProRule" id="PRU00169"/>
    </source>
</evidence>
<feature type="domain" description="Response regulatory" evidence="14">
    <location>
        <begin position="811"/>
        <end position="930"/>
    </location>
</feature>
<dbReference type="Gene3D" id="3.30.565.10">
    <property type="entry name" value="Histidine kinase-like ATPase, C-terminal domain"/>
    <property type="match status" value="1"/>
</dbReference>
<dbReference type="Gene3D" id="1.10.287.130">
    <property type="match status" value="1"/>
</dbReference>
<feature type="domain" description="Response regulatory" evidence="14">
    <location>
        <begin position="136"/>
        <end position="253"/>
    </location>
</feature>
<dbReference type="InterPro" id="IPR036890">
    <property type="entry name" value="HATPase_C_sf"/>
</dbReference>
<evidence type="ECO:0000256" key="9">
    <source>
        <dbReference type="ARBA" id="ARBA00064003"/>
    </source>
</evidence>
<dbReference type="CDD" id="cd16922">
    <property type="entry name" value="HATPase_EvgS-ArcB-TorS-like"/>
    <property type="match status" value="1"/>
</dbReference>
<dbReference type="SUPFAM" id="SSF52172">
    <property type="entry name" value="CheY-like"/>
    <property type="match status" value="3"/>
</dbReference>
<keyword evidence="5" id="KW-0547">Nucleotide-binding</keyword>
<dbReference type="InterPro" id="IPR035965">
    <property type="entry name" value="PAS-like_dom_sf"/>
</dbReference>
<feature type="domain" description="PAS" evidence="15">
    <location>
        <begin position="269"/>
        <end position="306"/>
    </location>
</feature>
<dbReference type="InterPro" id="IPR036097">
    <property type="entry name" value="HisK_dim/P_sf"/>
</dbReference>
<dbReference type="FunFam" id="3.30.565.10:FF:000010">
    <property type="entry name" value="Sensor histidine kinase RcsC"/>
    <property type="match status" value="1"/>
</dbReference>
<dbReference type="InterPro" id="IPR001789">
    <property type="entry name" value="Sig_transdc_resp-reg_receiver"/>
</dbReference>
<dbReference type="Pfam" id="PF08448">
    <property type="entry name" value="PAS_4"/>
    <property type="match status" value="1"/>
</dbReference>
<dbReference type="InterPro" id="IPR013656">
    <property type="entry name" value="PAS_4"/>
</dbReference>
<reference evidence="17 18" key="1">
    <citation type="submission" date="2019-08" db="EMBL/GenBank/DDBJ databases">
        <title>Complete genome sequence of Candidatus Uab amorphum.</title>
        <authorList>
            <person name="Shiratori T."/>
            <person name="Suzuki S."/>
            <person name="Kakizawa Y."/>
            <person name="Ishida K."/>
        </authorList>
    </citation>
    <scope>NUCLEOTIDE SEQUENCE [LARGE SCALE GENOMIC DNA]</scope>
    <source>
        <strain evidence="17 18">SRT547</strain>
    </source>
</reference>
<dbReference type="Pfam" id="PF01627">
    <property type="entry name" value="Hpt"/>
    <property type="match status" value="1"/>
</dbReference>
<name>A0A5S9II58_UABAM</name>
<dbReference type="PANTHER" id="PTHR45339">
    <property type="entry name" value="HYBRID SIGNAL TRANSDUCTION HISTIDINE KINASE J"/>
    <property type="match status" value="1"/>
</dbReference>
<dbReference type="PANTHER" id="PTHR45339:SF5">
    <property type="entry name" value="HISTIDINE KINASE"/>
    <property type="match status" value="1"/>
</dbReference>
<dbReference type="GO" id="GO:0005886">
    <property type="term" value="C:plasma membrane"/>
    <property type="evidence" value="ECO:0007669"/>
    <property type="project" value="UniProtKB-SubCell"/>
</dbReference>
<keyword evidence="6 17" id="KW-0418">Kinase</keyword>
<dbReference type="SMART" id="SM00448">
    <property type="entry name" value="REC"/>
    <property type="match status" value="3"/>
</dbReference>
<dbReference type="GO" id="GO:0005524">
    <property type="term" value="F:ATP binding"/>
    <property type="evidence" value="ECO:0007669"/>
    <property type="project" value="UniProtKB-KW"/>
</dbReference>
<feature type="domain" description="Histidine kinase" evidence="13">
    <location>
        <begin position="563"/>
        <end position="784"/>
    </location>
</feature>
<dbReference type="Pfam" id="PF13188">
    <property type="entry name" value="PAS_8"/>
    <property type="match status" value="1"/>
</dbReference>
<dbReference type="RefSeq" id="WP_151966176.1">
    <property type="nucleotide sequence ID" value="NZ_AP019860.1"/>
</dbReference>
<dbReference type="PROSITE" id="PS50109">
    <property type="entry name" value="HIS_KIN"/>
    <property type="match status" value="1"/>
</dbReference>
<keyword evidence="7" id="KW-0067">ATP-binding</keyword>
<dbReference type="SMART" id="SM00388">
    <property type="entry name" value="HisKA"/>
    <property type="match status" value="1"/>
</dbReference>
<dbReference type="KEGG" id="uam:UABAM_00258"/>
<dbReference type="SUPFAM" id="SSF47384">
    <property type="entry name" value="Homodimeric domain of signal transducing histidine kinase"/>
    <property type="match status" value="1"/>
</dbReference>
<keyword evidence="8" id="KW-0902">Two-component regulatory system</keyword>
<dbReference type="PROSITE" id="PS50894">
    <property type="entry name" value="HPT"/>
    <property type="match status" value="1"/>
</dbReference>
<dbReference type="Gene3D" id="3.40.50.2300">
    <property type="match status" value="3"/>
</dbReference>
<dbReference type="SUPFAM" id="SSF55785">
    <property type="entry name" value="PYP-like sensor domain (PAS domain)"/>
    <property type="match status" value="2"/>
</dbReference>
<dbReference type="CDD" id="cd00082">
    <property type="entry name" value="HisKA"/>
    <property type="match status" value="1"/>
</dbReference>
<gene>
    <name evidence="17" type="ORF">UABAM_00258</name>
</gene>
<dbReference type="OrthoDB" id="9762493at2"/>
<protein>
    <recommendedName>
        <fullName evidence="10">Sensory/regulatory protein RpfC</fullName>
        <ecNumber evidence="2">2.7.13.3</ecNumber>
    </recommendedName>
</protein>
<dbReference type="PRINTS" id="PR00344">
    <property type="entry name" value="BCTRLSENSOR"/>
</dbReference>
<keyword evidence="18" id="KW-1185">Reference proteome</keyword>
<evidence type="ECO:0000256" key="5">
    <source>
        <dbReference type="ARBA" id="ARBA00022741"/>
    </source>
</evidence>
<evidence type="ECO:0000256" key="8">
    <source>
        <dbReference type="ARBA" id="ARBA00023012"/>
    </source>
</evidence>
<feature type="modified residue" description="Phosphohistidine" evidence="11">
    <location>
        <position position="1006"/>
    </location>
</feature>
<dbReference type="AlphaFoldDB" id="A0A5S9II58"/>
<dbReference type="InterPro" id="IPR003661">
    <property type="entry name" value="HisK_dim/P_dom"/>
</dbReference>
<evidence type="ECO:0000256" key="3">
    <source>
        <dbReference type="ARBA" id="ARBA00022553"/>
    </source>
</evidence>
<keyword evidence="4" id="KW-0808">Transferase</keyword>
<evidence type="ECO:0000256" key="2">
    <source>
        <dbReference type="ARBA" id="ARBA00012438"/>
    </source>
</evidence>
<evidence type="ECO:0000256" key="7">
    <source>
        <dbReference type="ARBA" id="ARBA00022840"/>
    </source>
</evidence>
<dbReference type="Proteomes" id="UP000326354">
    <property type="component" value="Chromosome"/>
</dbReference>
<evidence type="ECO:0000259" key="15">
    <source>
        <dbReference type="PROSITE" id="PS50112"/>
    </source>
</evidence>
<dbReference type="InterPro" id="IPR005467">
    <property type="entry name" value="His_kinase_dom"/>
</dbReference>
<dbReference type="InterPro" id="IPR036641">
    <property type="entry name" value="HPT_dom_sf"/>
</dbReference>
<dbReference type="Pfam" id="PF00512">
    <property type="entry name" value="HisKA"/>
    <property type="match status" value="1"/>
</dbReference>
<dbReference type="Gene3D" id="3.30.450.20">
    <property type="entry name" value="PAS domain"/>
    <property type="match status" value="2"/>
</dbReference>
<evidence type="ECO:0000313" key="17">
    <source>
        <dbReference type="EMBL" id="BBM81916.1"/>
    </source>
</evidence>
<evidence type="ECO:0000259" key="16">
    <source>
        <dbReference type="PROSITE" id="PS50894"/>
    </source>
</evidence>
<dbReference type="Pfam" id="PF00072">
    <property type="entry name" value="Response_reg"/>
    <property type="match status" value="2"/>
</dbReference>
<comment type="subunit">
    <text evidence="9">At low DSF concentrations, interacts with RpfF.</text>
</comment>
<dbReference type="PROSITE" id="PS50112">
    <property type="entry name" value="PAS"/>
    <property type="match status" value="1"/>
</dbReference>
<dbReference type="NCBIfam" id="TIGR00229">
    <property type="entry name" value="sensory_box"/>
    <property type="match status" value="1"/>
</dbReference>
<dbReference type="CDD" id="cd17574">
    <property type="entry name" value="REC_OmpR"/>
    <property type="match status" value="1"/>
</dbReference>
<dbReference type="PROSITE" id="PS50110">
    <property type="entry name" value="RESPONSE_REGULATORY"/>
    <property type="match status" value="3"/>
</dbReference>
<feature type="domain" description="HPt" evidence="16">
    <location>
        <begin position="967"/>
        <end position="1064"/>
    </location>
</feature>
<dbReference type="InterPro" id="IPR011006">
    <property type="entry name" value="CheY-like_superfamily"/>
</dbReference>
<keyword evidence="3 12" id="KW-0597">Phosphoprotein</keyword>
<comment type="caution">
    <text evidence="12">Lacks conserved residue(s) required for the propagation of feature annotation.</text>
</comment>
<dbReference type="InterPro" id="IPR004358">
    <property type="entry name" value="Sig_transdc_His_kin-like_C"/>
</dbReference>
<evidence type="ECO:0000256" key="1">
    <source>
        <dbReference type="ARBA" id="ARBA00000085"/>
    </source>
</evidence>
<feature type="modified residue" description="4-aspartylphosphate" evidence="12">
    <location>
        <position position="186"/>
    </location>
</feature>
<accession>A0A5S9II58</accession>
<evidence type="ECO:0000256" key="10">
    <source>
        <dbReference type="ARBA" id="ARBA00068150"/>
    </source>
</evidence>
<dbReference type="EMBL" id="AP019860">
    <property type="protein sequence ID" value="BBM81916.1"/>
    <property type="molecule type" value="Genomic_DNA"/>
</dbReference>
<dbReference type="InterPro" id="IPR008207">
    <property type="entry name" value="Sig_transdc_His_kin_Hpt_dom"/>
</dbReference>
<dbReference type="SUPFAM" id="SSF55874">
    <property type="entry name" value="ATPase domain of HSP90 chaperone/DNA topoisomerase II/histidine kinase"/>
    <property type="match status" value="1"/>
</dbReference>
<dbReference type="Pfam" id="PF02518">
    <property type="entry name" value="HATPase_c"/>
    <property type="match status" value="1"/>
</dbReference>